<dbReference type="Pfam" id="PF14242">
    <property type="entry name" value="DUF4342"/>
    <property type="match status" value="1"/>
</dbReference>
<dbReference type="EMBL" id="CP120733">
    <property type="protein sequence ID" value="WFD11615.1"/>
    <property type="molecule type" value="Genomic_DNA"/>
</dbReference>
<keyword evidence="2" id="KW-0472">Membrane</keyword>
<name>A0ABY8EF85_9FIRM</name>
<organism evidence="4 5">
    <name type="scientific">Tepidibacter hydrothermalis</name>
    <dbReference type="NCBI Taxonomy" id="3036126"/>
    <lineage>
        <taxon>Bacteria</taxon>
        <taxon>Bacillati</taxon>
        <taxon>Bacillota</taxon>
        <taxon>Clostridia</taxon>
        <taxon>Peptostreptococcales</taxon>
        <taxon>Peptostreptococcaceae</taxon>
        <taxon>Tepidibacter</taxon>
    </lineage>
</organism>
<dbReference type="InterPro" id="IPR009060">
    <property type="entry name" value="UBA-like_sf"/>
</dbReference>
<accession>A0ABY8EF85</accession>
<feature type="domain" description="DUF4342" evidence="3">
    <location>
        <begin position="51"/>
        <end position="120"/>
    </location>
</feature>
<dbReference type="Gene3D" id="1.10.8.10">
    <property type="entry name" value="DNA helicase RuvA subunit, C-terminal domain"/>
    <property type="match status" value="1"/>
</dbReference>
<dbReference type="Proteomes" id="UP001222800">
    <property type="component" value="Chromosome"/>
</dbReference>
<evidence type="ECO:0000259" key="3">
    <source>
        <dbReference type="Pfam" id="PF14242"/>
    </source>
</evidence>
<protein>
    <submittedName>
        <fullName evidence="4">DUF4342 domain-containing protein</fullName>
    </submittedName>
</protein>
<keyword evidence="5" id="KW-1185">Reference proteome</keyword>
<dbReference type="CDD" id="cd14360">
    <property type="entry name" value="UBA_NAC_like_bac"/>
    <property type="match status" value="1"/>
</dbReference>
<evidence type="ECO:0000313" key="5">
    <source>
        <dbReference type="Proteomes" id="UP001222800"/>
    </source>
</evidence>
<reference evidence="4 5" key="1">
    <citation type="submission" date="2023-03" db="EMBL/GenBank/DDBJ databases">
        <title>Complete genome sequence of Tepidibacter sp. SWIR-1, isolated from a deep-sea hydrothermal vent.</title>
        <authorList>
            <person name="Li X."/>
        </authorList>
    </citation>
    <scope>NUCLEOTIDE SEQUENCE [LARGE SCALE GENOMIC DNA]</scope>
    <source>
        <strain evidence="4 5">SWIR-1</strain>
    </source>
</reference>
<keyword evidence="2" id="KW-0812">Transmembrane</keyword>
<proteinExistence type="predicted"/>
<sequence>MEITLEKIDQIMERMNVGYEKAKEALVNSNGDVIEALVYLEKREGNVFKGINEKSNEMIEKLKEILKKGNITRVMLEKDGDVMLNLPVTAGAIGLVLGPVAAIVGVSAAVVGKYKIKIVKTNGETVDINDMTQESFNDIKEKTQESFNDIKDKMNINKSDNKDITDDIMKEESQEMGNELDK</sequence>
<dbReference type="RefSeq" id="WP_277733714.1">
    <property type="nucleotide sequence ID" value="NZ_CP120733.1"/>
</dbReference>
<evidence type="ECO:0000256" key="1">
    <source>
        <dbReference type="SAM" id="MobiDB-lite"/>
    </source>
</evidence>
<keyword evidence="2" id="KW-1133">Transmembrane helix</keyword>
<evidence type="ECO:0000256" key="2">
    <source>
        <dbReference type="SAM" id="Phobius"/>
    </source>
</evidence>
<feature type="transmembrane region" description="Helical" evidence="2">
    <location>
        <begin position="88"/>
        <end position="111"/>
    </location>
</feature>
<dbReference type="InterPro" id="IPR025642">
    <property type="entry name" value="DUF4342"/>
</dbReference>
<dbReference type="SUPFAM" id="SSF46934">
    <property type="entry name" value="UBA-like"/>
    <property type="match status" value="1"/>
</dbReference>
<gene>
    <name evidence="4" type="ORF">P4S50_05945</name>
</gene>
<evidence type="ECO:0000313" key="4">
    <source>
        <dbReference type="EMBL" id="WFD11615.1"/>
    </source>
</evidence>
<feature type="region of interest" description="Disordered" evidence="1">
    <location>
        <begin position="152"/>
        <end position="182"/>
    </location>
</feature>